<comment type="caution">
    <text evidence="1">The sequence shown here is derived from an EMBL/GenBank/DDBJ whole genome shotgun (WGS) entry which is preliminary data.</text>
</comment>
<dbReference type="Proteomes" id="UP000708208">
    <property type="component" value="Unassembled WGS sequence"/>
</dbReference>
<sequence length="17" mass="1935">MALFTPRLLTVCGERLD</sequence>
<dbReference type="AlphaFoldDB" id="A0A8J2K5P6"/>
<name>A0A8J2K5P6_9HEXA</name>
<dbReference type="EMBL" id="CAJVCH010189235">
    <property type="protein sequence ID" value="CAG7730123.1"/>
    <property type="molecule type" value="Genomic_DNA"/>
</dbReference>
<evidence type="ECO:0000313" key="1">
    <source>
        <dbReference type="EMBL" id="CAG7730123.1"/>
    </source>
</evidence>
<feature type="non-terminal residue" evidence="1">
    <location>
        <position position="1"/>
    </location>
</feature>
<reference evidence="1" key="1">
    <citation type="submission" date="2021-06" db="EMBL/GenBank/DDBJ databases">
        <authorList>
            <person name="Hodson N. C."/>
            <person name="Mongue J. A."/>
            <person name="Jaron S. K."/>
        </authorList>
    </citation>
    <scope>NUCLEOTIDE SEQUENCE</scope>
</reference>
<organism evidence="1 2">
    <name type="scientific">Allacma fusca</name>
    <dbReference type="NCBI Taxonomy" id="39272"/>
    <lineage>
        <taxon>Eukaryota</taxon>
        <taxon>Metazoa</taxon>
        <taxon>Ecdysozoa</taxon>
        <taxon>Arthropoda</taxon>
        <taxon>Hexapoda</taxon>
        <taxon>Collembola</taxon>
        <taxon>Symphypleona</taxon>
        <taxon>Sminthuridae</taxon>
        <taxon>Allacma</taxon>
    </lineage>
</organism>
<evidence type="ECO:0000313" key="2">
    <source>
        <dbReference type="Proteomes" id="UP000708208"/>
    </source>
</evidence>
<keyword evidence="2" id="KW-1185">Reference proteome</keyword>
<protein>
    <submittedName>
        <fullName evidence="1">Uncharacterized protein</fullName>
    </submittedName>
</protein>
<gene>
    <name evidence="1" type="ORF">AFUS01_LOCUS18793</name>
</gene>
<proteinExistence type="predicted"/>
<accession>A0A8J2K5P6</accession>